<dbReference type="SUPFAM" id="SSF51395">
    <property type="entry name" value="FMN-linked oxidoreductases"/>
    <property type="match status" value="1"/>
</dbReference>
<evidence type="ECO:0000313" key="7">
    <source>
        <dbReference type="EMBL" id="MBH1939385.1"/>
    </source>
</evidence>
<accession>A0A8J7KUU1</accession>
<dbReference type="PANTHER" id="PTHR43303">
    <property type="entry name" value="NADPH DEHYDROGENASE C23G7.10C-RELATED"/>
    <property type="match status" value="1"/>
</dbReference>
<dbReference type="PANTHER" id="PTHR43303:SF4">
    <property type="entry name" value="NADPH DEHYDROGENASE C23G7.10C-RELATED"/>
    <property type="match status" value="1"/>
</dbReference>
<keyword evidence="4" id="KW-0521">NADP</keyword>
<proteinExistence type="predicted"/>
<name>A0A8J7KUU1_9FIRM</name>
<organism evidence="7 8">
    <name type="scientific">Mobilitalea sibirica</name>
    <dbReference type="NCBI Taxonomy" id="1462919"/>
    <lineage>
        <taxon>Bacteria</taxon>
        <taxon>Bacillati</taxon>
        <taxon>Bacillota</taxon>
        <taxon>Clostridia</taxon>
        <taxon>Lachnospirales</taxon>
        <taxon>Lachnospiraceae</taxon>
        <taxon>Mobilitalea</taxon>
    </lineage>
</organism>
<dbReference type="EC" id="1.6.99.1" evidence="7"/>
<dbReference type="NCBIfam" id="NF010047">
    <property type="entry name" value="PRK13523.1"/>
    <property type="match status" value="1"/>
</dbReference>
<dbReference type="Pfam" id="PF00724">
    <property type="entry name" value="Oxidored_FMN"/>
    <property type="match status" value="1"/>
</dbReference>
<evidence type="ECO:0000256" key="2">
    <source>
        <dbReference type="ARBA" id="ARBA00022630"/>
    </source>
</evidence>
<dbReference type="RefSeq" id="WP_197659615.1">
    <property type="nucleotide sequence ID" value="NZ_JAEAGR010000001.1"/>
</dbReference>
<evidence type="ECO:0000259" key="6">
    <source>
        <dbReference type="Pfam" id="PF00724"/>
    </source>
</evidence>
<dbReference type="GO" id="GO:0003959">
    <property type="term" value="F:NADPH dehydrogenase activity"/>
    <property type="evidence" value="ECO:0007669"/>
    <property type="project" value="UniProtKB-EC"/>
</dbReference>
<dbReference type="InterPro" id="IPR044152">
    <property type="entry name" value="YqjM-like"/>
</dbReference>
<dbReference type="EMBL" id="JAEAGR010000001">
    <property type="protein sequence ID" value="MBH1939385.1"/>
    <property type="molecule type" value="Genomic_DNA"/>
</dbReference>
<keyword evidence="8" id="KW-1185">Reference proteome</keyword>
<evidence type="ECO:0000256" key="5">
    <source>
        <dbReference type="ARBA" id="ARBA00023002"/>
    </source>
</evidence>
<sequence>MTKLFTEYNLIQLKLRNRIVMAPMCMYSSNEAGLVKDWHFIHYASRAVGGVGLILLEATGVENRGRITDRDLGLWKDEQIDGLAKIVQECKKHGAKVGIQLAHAGRKSEVIAEPSIAPSPIAFSDKYRVPAEMTKEEIKKVILAFGEAARRADLAGFDVIEIHAAHGYLISEFLSPLTNKRTDEYGGSEENRSRFLKEILQSVTKVWPKEKPILVRVSAEDYGKGGNHDDSIARMVNMVKDYGIDIVHVSSGGVVNVGMNVYPGYQVKYAETIKKECGLPVIAGGLITSPLMAEEVLQNERADLVFLGRELLRDPYWPLRAANELGCDIKWPYQYERAK</sequence>
<dbReference type="AlphaFoldDB" id="A0A8J7KUU1"/>
<dbReference type="CDD" id="cd02932">
    <property type="entry name" value="OYE_YqiM_FMN"/>
    <property type="match status" value="1"/>
</dbReference>
<feature type="domain" description="NADH:flavin oxidoreductase/NADH oxidase N-terminal" evidence="6">
    <location>
        <begin position="3"/>
        <end position="325"/>
    </location>
</feature>
<evidence type="ECO:0000313" key="8">
    <source>
        <dbReference type="Proteomes" id="UP000623269"/>
    </source>
</evidence>
<dbReference type="Gene3D" id="3.20.20.70">
    <property type="entry name" value="Aldolase class I"/>
    <property type="match status" value="1"/>
</dbReference>
<reference evidence="7" key="1">
    <citation type="submission" date="2020-12" db="EMBL/GenBank/DDBJ databases">
        <title>M. sibirica DSM 26468T genome.</title>
        <authorList>
            <person name="Thieme N."/>
            <person name="Rettenmaier R."/>
            <person name="Zverlov V."/>
            <person name="Liebl W."/>
        </authorList>
    </citation>
    <scope>NUCLEOTIDE SEQUENCE</scope>
    <source>
        <strain evidence="7">DSM 26468</strain>
    </source>
</reference>
<evidence type="ECO:0000256" key="3">
    <source>
        <dbReference type="ARBA" id="ARBA00022643"/>
    </source>
</evidence>
<protein>
    <submittedName>
        <fullName evidence="7">NADPH dehydrogenase NamA</fullName>
        <ecNumber evidence="7">1.6.99.1</ecNumber>
    </submittedName>
</protein>
<keyword evidence="3" id="KW-0288">FMN</keyword>
<dbReference type="GO" id="GO:0050661">
    <property type="term" value="F:NADP binding"/>
    <property type="evidence" value="ECO:0007669"/>
    <property type="project" value="InterPro"/>
</dbReference>
<evidence type="ECO:0000256" key="1">
    <source>
        <dbReference type="ARBA" id="ARBA00001917"/>
    </source>
</evidence>
<dbReference type="InterPro" id="IPR013785">
    <property type="entry name" value="Aldolase_TIM"/>
</dbReference>
<comment type="caution">
    <text evidence="7">The sequence shown here is derived from an EMBL/GenBank/DDBJ whole genome shotgun (WGS) entry which is preliminary data.</text>
</comment>
<dbReference type="GO" id="GO:0010181">
    <property type="term" value="F:FMN binding"/>
    <property type="evidence" value="ECO:0007669"/>
    <property type="project" value="InterPro"/>
</dbReference>
<evidence type="ECO:0000256" key="4">
    <source>
        <dbReference type="ARBA" id="ARBA00022857"/>
    </source>
</evidence>
<dbReference type="InterPro" id="IPR001155">
    <property type="entry name" value="OxRdtase_FMN_N"/>
</dbReference>
<keyword evidence="5 7" id="KW-0560">Oxidoreductase</keyword>
<dbReference type="Proteomes" id="UP000623269">
    <property type="component" value="Unassembled WGS sequence"/>
</dbReference>
<keyword evidence="2" id="KW-0285">Flavoprotein</keyword>
<gene>
    <name evidence="7" type="primary">namA</name>
    <name evidence="7" type="ORF">I5677_00595</name>
</gene>
<comment type="cofactor">
    <cofactor evidence="1">
        <name>FMN</name>
        <dbReference type="ChEBI" id="CHEBI:58210"/>
    </cofactor>
</comment>